<dbReference type="OrthoDB" id="10254444at2759"/>
<feature type="domain" description="GH18" evidence="3">
    <location>
        <begin position="1"/>
        <end position="146"/>
    </location>
</feature>
<dbReference type="EMBL" id="JH712097">
    <property type="protein sequence ID" value="EJD75984.1"/>
    <property type="molecule type" value="Genomic_DNA"/>
</dbReference>
<dbReference type="GO" id="GO:0005975">
    <property type="term" value="P:carbohydrate metabolic process"/>
    <property type="evidence" value="ECO:0007669"/>
    <property type="project" value="InterPro"/>
</dbReference>
<proteinExistence type="inferred from homology"/>
<dbReference type="AlphaFoldDB" id="A0A1S0UME7"/>
<protein>
    <recommendedName>
        <fullName evidence="2">Chitinase domain-containing protein 1</fullName>
    </recommendedName>
</protein>
<gene>
    <name evidence="4" type="ORF">LOAG_16981</name>
</gene>
<accession>A0A1S0UME7</accession>
<reference evidence="4" key="1">
    <citation type="submission" date="2012-04" db="EMBL/GenBank/DDBJ databases">
        <title>The Genome Sequence of Loa loa.</title>
        <authorList>
            <consortium name="The Broad Institute Genome Sequencing Platform"/>
            <consortium name="Broad Institute Genome Sequencing Center for Infectious Disease"/>
            <person name="Nutman T.B."/>
            <person name="Fink D.L."/>
            <person name="Russ C."/>
            <person name="Young S."/>
            <person name="Zeng Q."/>
            <person name="Gargeya S."/>
            <person name="Alvarado L."/>
            <person name="Berlin A."/>
            <person name="Chapman S.B."/>
            <person name="Chen Z."/>
            <person name="Freedman E."/>
            <person name="Gellesch M."/>
            <person name="Goldberg J."/>
            <person name="Griggs A."/>
            <person name="Gujja S."/>
            <person name="Heilman E.R."/>
            <person name="Heiman D."/>
            <person name="Howarth C."/>
            <person name="Mehta T."/>
            <person name="Neiman D."/>
            <person name="Pearson M."/>
            <person name="Roberts A."/>
            <person name="Saif S."/>
            <person name="Shea T."/>
            <person name="Shenoy N."/>
            <person name="Sisk P."/>
            <person name="Stolte C."/>
            <person name="Sykes S."/>
            <person name="White J."/>
            <person name="Yandava C."/>
            <person name="Haas B."/>
            <person name="Henn M.R."/>
            <person name="Nusbaum C."/>
            <person name="Birren B."/>
        </authorList>
    </citation>
    <scope>NUCLEOTIDE SEQUENCE [LARGE SCALE GENOMIC DNA]</scope>
</reference>
<dbReference type="Pfam" id="PF00704">
    <property type="entry name" value="Glyco_hydro_18"/>
    <property type="match status" value="1"/>
</dbReference>
<dbReference type="KEGG" id="loa:LOAG_16981"/>
<dbReference type="RefSeq" id="XP_020306813.1">
    <property type="nucleotide sequence ID" value="XM_020449636.1"/>
</dbReference>
<evidence type="ECO:0000256" key="1">
    <source>
        <dbReference type="ARBA" id="ARBA00009336"/>
    </source>
</evidence>
<evidence type="ECO:0000256" key="2">
    <source>
        <dbReference type="ARBA" id="ARBA00040976"/>
    </source>
</evidence>
<organism evidence="4">
    <name type="scientific">Loa loa</name>
    <name type="common">Eye worm</name>
    <name type="synonym">Filaria loa</name>
    <dbReference type="NCBI Taxonomy" id="7209"/>
    <lineage>
        <taxon>Eukaryota</taxon>
        <taxon>Metazoa</taxon>
        <taxon>Ecdysozoa</taxon>
        <taxon>Nematoda</taxon>
        <taxon>Chromadorea</taxon>
        <taxon>Rhabditida</taxon>
        <taxon>Spirurina</taxon>
        <taxon>Spiruromorpha</taxon>
        <taxon>Filarioidea</taxon>
        <taxon>Onchocercidae</taxon>
        <taxon>Loa</taxon>
    </lineage>
</organism>
<dbReference type="InterPro" id="IPR017853">
    <property type="entry name" value="GH"/>
</dbReference>
<dbReference type="PANTHER" id="PTHR46066:SF2">
    <property type="entry name" value="CHITINASE DOMAIN-CONTAINING PROTEIN 1"/>
    <property type="match status" value="1"/>
</dbReference>
<dbReference type="InterPro" id="IPR001223">
    <property type="entry name" value="Glyco_hydro18_cat"/>
</dbReference>
<evidence type="ECO:0000259" key="3">
    <source>
        <dbReference type="PROSITE" id="PS51910"/>
    </source>
</evidence>
<dbReference type="InParanoid" id="A0A1S0UME7"/>
<evidence type="ECO:0000313" key="4">
    <source>
        <dbReference type="EMBL" id="EJD75984.1"/>
    </source>
</evidence>
<sequence>MKAELARIINDVDFVNVMTYDYNSNHFVGVSPFEWVQHNLEYILSEPSISSSKLLMGLNFYGYASQRATIKAVIGKDFIKYIAAQPGALFWNSITKEHFLKTEDKDFCVYPTVASLQIRLDLANHFNVGVGIWELGQGLNYFTCLL</sequence>
<dbReference type="SUPFAM" id="SSF51445">
    <property type="entry name" value="(Trans)glycosidases"/>
    <property type="match status" value="1"/>
</dbReference>
<dbReference type="PANTHER" id="PTHR46066">
    <property type="entry name" value="CHITINASE DOMAIN-CONTAINING PROTEIN 1 FAMILY MEMBER"/>
    <property type="match status" value="1"/>
</dbReference>
<dbReference type="GO" id="GO:0070492">
    <property type="term" value="F:oligosaccharide binding"/>
    <property type="evidence" value="ECO:0007669"/>
    <property type="project" value="TreeGrafter"/>
</dbReference>
<dbReference type="CTD" id="9940056"/>
<dbReference type="PROSITE" id="PS51910">
    <property type="entry name" value="GH18_2"/>
    <property type="match status" value="1"/>
</dbReference>
<dbReference type="GeneID" id="9940056"/>
<dbReference type="GO" id="GO:0012505">
    <property type="term" value="C:endomembrane system"/>
    <property type="evidence" value="ECO:0007669"/>
    <property type="project" value="TreeGrafter"/>
</dbReference>
<comment type="similarity">
    <text evidence="1">Belongs to the glycosyl hydrolase 18 family.</text>
</comment>
<name>A0A1S0UME7_LOALO</name>
<dbReference type="OMA" id="IRHEFID"/>
<dbReference type="Gene3D" id="3.20.20.80">
    <property type="entry name" value="Glycosidases"/>
    <property type="match status" value="1"/>
</dbReference>